<dbReference type="SUPFAM" id="SSF49879">
    <property type="entry name" value="SMAD/FHA domain"/>
    <property type="match status" value="1"/>
</dbReference>
<proteinExistence type="predicted"/>
<name>A0A6J6HPB4_9ZZZZ</name>
<dbReference type="PANTHER" id="PTHR23308">
    <property type="entry name" value="NUCLEAR INHIBITOR OF PROTEIN PHOSPHATASE-1"/>
    <property type="match status" value="1"/>
</dbReference>
<accession>A0A6J6HPB4</accession>
<dbReference type="SMART" id="SM00240">
    <property type="entry name" value="FHA"/>
    <property type="match status" value="1"/>
</dbReference>
<sequence length="152" mass="16812">MTDQLLTALKILLLALVYLFFARVLWAVWSEVRTPVAAPAGEGKGKRGKKKSVPKGASVFVVIEPKQHRGRSYTLSNALTIGRVDDNDIIIDDDNFISSHHARIEVRPEGVWVVDLQSTNGSFVNGQRLSGERSVRKGDRIQVGSTVLEMRS</sequence>
<reference evidence="2" key="1">
    <citation type="submission" date="2020-05" db="EMBL/GenBank/DDBJ databases">
        <authorList>
            <person name="Chiriac C."/>
            <person name="Salcher M."/>
            <person name="Ghai R."/>
            <person name="Kavagutti S V."/>
        </authorList>
    </citation>
    <scope>NUCLEOTIDE SEQUENCE</scope>
</reference>
<dbReference type="CDD" id="cd00060">
    <property type="entry name" value="FHA"/>
    <property type="match status" value="1"/>
</dbReference>
<evidence type="ECO:0000259" key="1">
    <source>
        <dbReference type="PROSITE" id="PS50006"/>
    </source>
</evidence>
<dbReference type="InterPro" id="IPR050923">
    <property type="entry name" value="Cell_Proc_Reg/RNA_Proc"/>
</dbReference>
<dbReference type="Gene3D" id="2.60.200.20">
    <property type="match status" value="1"/>
</dbReference>
<dbReference type="InterPro" id="IPR000253">
    <property type="entry name" value="FHA_dom"/>
</dbReference>
<dbReference type="PROSITE" id="PS50006">
    <property type="entry name" value="FHA_DOMAIN"/>
    <property type="match status" value="1"/>
</dbReference>
<protein>
    <submittedName>
        <fullName evidence="2">Unannotated protein</fullName>
    </submittedName>
</protein>
<gene>
    <name evidence="2" type="ORF">UFOPK1874_00542</name>
</gene>
<dbReference type="Pfam" id="PF00498">
    <property type="entry name" value="FHA"/>
    <property type="match status" value="1"/>
</dbReference>
<dbReference type="AlphaFoldDB" id="A0A6J6HPB4"/>
<dbReference type="InterPro" id="IPR008984">
    <property type="entry name" value="SMAD_FHA_dom_sf"/>
</dbReference>
<evidence type="ECO:0000313" key="2">
    <source>
        <dbReference type="EMBL" id="CAB4612864.1"/>
    </source>
</evidence>
<organism evidence="2">
    <name type="scientific">freshwater metagenome</name>
    <dbReference type="NCBI Taxonomy" id="449393"/>
    <lineage>
        <taxon>unclassified sequences</taxon>
        <taxon>metagenomes</taxon>
        <taxon>ecological metagenomes</taxon>
    </lineage>
</organism>
<feature type="domain" description="FHA" evidence="1">
    <location>
        <begin position="79"/>
        <end position="129"/>
    </location>
</feature>
<dbReference type="EMBL" id="CAEZUX010000043">
    <property type="protein sequence ID" value="CAB4612864.1"/>
    <property type="molecule type" value="Genomic_DNA"/>
</dbReference>